<comment type="caution">
    <text evidence="8">Lacks conserved residue(s) required for the propagation of feature annotation.</text>
</comment>
<keyword evidence="5 8" id="KW-0472">Membrane</keyword>
<comment type="function">
    <text evidence="8">Gustatory receptor which mediates acceptance or avoidance behavior, depending on its substrates.</text>
</comment>
<proteinExistence type="inferred from homology"/>
<keyword evidence="3 8" id="KW-0812">Transmembrane</keyword>
<evidence type="ECO:0000256" key="5">
    <source>
        <dbReference type="ARBA" id="ARBA00023136"/>
    </source>
</evidence>
<dbReference type="GO" id="GO:0043025">
    <property type="term" value="C:neuronal cell body"/>
    <property type="evidence" value="ECO:0007669"/>
    <property type="project" value="TreeGrafter"/>
</dbReference>
<dbReference type="PANTHER" id="PTHR21143:SF133">
    <property type="entry name" value="GUSTATORY AND PHEROMONE RECEPTOR 32A-RELATED"/>
    <property type="match status" value="1"/>
</dbReference>
<feature type="transmembrane region" description="Helical" evidence="8">
    <location>
        <begin position="188"/>
        <end position="207"/>
    </location>
</feature>
<comment type="similarity">
    <text evidence="8">Belongs to the insect chemoreceptor superfamily. Gustatory receptor (GR) family.</text>
</comment>
<evidence type="ECO:0000313" key="9">
    <source>
        <dbReference type="EMBL" id="KYN50693.1"/>
    </source>
</evidence>
<keyword evidence="6 8" id="KW-0675">Receptor</keyword>
<feature type="transmembrane region" description="Helical" evidence="8">
    <location>
        <begin position="260"/>
        <end position="282"/>
    </location>
</feature>
<keyword evidence="7 8" id="KW-0807">Transducer</keyword>
<dbReference type="PANTHER" id="PTHR21143">
    <property type="entry name" value="INVERTEBRATE GUSTATORY RECEPTOR"/>
    <property type="match status" value="1"/>
</dbReference>
<gene>
    <name evidence="9" type="ORF">ALC56_00070</name>
</gene>
<dbReference type="GO" id="GO:0007165">
    <property type="term" value="P:signal transduction"/>
    <property type="evidence" value="ECO:0007669"/>
    <property type="project" value="UniProtKB-KW"/>
</dbReference>
<evidence type="ECO:0000256" key="4">
    <source>
        <dbReference type="ARBA" id="ARBA00022989"/>
    </source>
</evidence>
<keyword evidence="2 8" id="KW-1003">Cell membrane</keyword>
<dbReference type="InterPro" id="IPR013604">
    <property type="entry name" value="7TM_chemorcpt"/>
</dbReference>
<evidence type="ECO:0000256" key="7">
    <source>
        <dbReference type="ARBA" id="ARBA00023224"/>
    </source>
</evidence>
<feature type="transmembrane region" description="Helical" evidence="8">
    <location>
        <begin position="65"/>
        <end position="89"/>
    </location>
</feature>
<comment type="subcellular location">
    <subcellularLocation>
        <location evidence="1 8">Cell membrane</location>
        <topology evidence="1 8">Multi-pass membrane protein</topology>
    </subcellularLocation>
</comment>
<feature type="transmembrane region" description="Helical" evidence="8">
    <location>
        <begin position="140"/>
        <end position="160"/>
    </location>
</feature>
<dbReference type="GO" id="GO:0030425">
    <property type="term" value="C:dendrite"/>
    <property type="evidence" value="ECO:0007669"/>
    <property type="project" value="TreeGrafter"/>
</dbReference>
<dbReference type="STRING" id="34720.A0A151K3V0"/>
<evidence type="ECO:0000256" key="3">
    <source>
        <dbReference type="ARBA" id="ARBA00022692"/>
    </source>
</evidence>
<accession>A0A151K3V0</accession>
<dbReference type="EMBL" id="LKEZ01003653">
    <property type="protein sequence ID" value="KYN50693.1"/>
    <property type="molecule type" value="Genomic_DNA"/>
</dbReference>
<dbReference type="Pfam" id="PF08395">
    <property type="entry name" value="7tm_7"/>
    <property type="match status" value="1"/>
</dbReference>
<dbReference type="GO" id="GO:0007635">
    <property type="term" value="P:chemosensory behavior"/>
    <property type="evidence" value="ECO:0007669"/>
    <property type="project" value="TreeGrafter"/>
</dbReference>
<keyword evidence="4 8" id="KW-1133">Transmembrane helix</keyword>
<dbReference type="AlphaFoldDB" id="A0A151K3V0"/>
<dbReference type="GO" id="GO:0008049">
    <property type="term" value="P:male courtship behavior"/>
    <property type="evidence" value="ECO:0007669"/>
    <property type="project" value="TreeGrafter"/>
</dbReference>
<dbReference type="GO" id="GO:0005886">
    <property type="term" value="C:plasma membrane"/>
    <property type="evidence" value="ECO:0007669"/>
    <property type="project" value="UniProtKB-SubCell"/>
</dbReference>
<reference evidence="9 10" key="1">
    <citation type="submission" date="2016-03" db="EMBL/GenBank/DDBJ databases">
        <title>Trachymyrmex septentrionalis WGS genome.</title>
        <authorList>
            <person name="Nygaard S."/>
            <person name="Hu H."/>
            <person name="Boomsma J."/>
            <person name="Zhang G."/>
        </authorList>
    </citation>
    <scope>NUCLEOTIDE SEQUENCE [LARGE SCALE GENOMIC DNA]</scope>
    <source>
        <strain evidence="9">Tsep2-gDNA-1</strain>
        <tissue evidence="9">Whole body</tissue>
    </source>
</reference>
<evidence type="ECO:0000256" key="8">
    <source>
        <dbReference type="RuleBase" id="RU363108"/>
    </source>
</evidence>
<feature type="non-terminal residue" evidence="9">
    <location>
        <position position="1"/>
    </location>
</feature>
<keyword evidence="10" id="KW-1185">Reference proteome</keyword>
<dbReference type="GO" id="GO:0050909">
    <property type="term" value="P:sensory perception of taste"/>
    <property type="evidence" value="ECO:0007669"/>
    <property type="project" value="InterPro"/>
</dbReference>
<sequence length="300" mass="34663">VLNNPRMHLLQTIMEISSKLPPESYQKLSRLIHTKDIFGSIYIIGLISTYLYKNRSDIFTVILSIYANLLIFQMDMLYVNCVCVLKVCFKEIDNNLRHIQKFIVNSEQYVLTSYYEPRNSSLIIKLKALKKQHMMTSNTVQILNTIFSGQVLITILIALIEINLDIYCHAVEWHDGLVINLNRQFSDLFLLGIIYYIAKTALIFWTCETTKNQAQEIRTTIHDVLNSTRDKPIKDELQLFSLQLLHYKNIFSAKGFNVDATFLVTIVGTITTYMLITLQFLIMSHSCDTKPVTNMSNIIS</sequence>
<organism evidence="9 10">
    <name type="scientific">Trachymyrmex septentrionalis</name>
    <dbReference type="NCBI Taxonomy" id="34720"/>
    <lineage>
        <taxon>Eukaryota</taxon>
        <taxon>Metazoa</taxon>
        <taxon>Ecdysozoa</taxon>
        <taxon>Arthropoda</taxon>
        <taxon>Hexapoda</taxon>
        <taxon>Insecta</taxon>
        <taxon>Pterygota</taxon>
        <taxon>Neoptera</taxon>
        <taxon>Endopterygota</taxon>
        <taxon>Hymenoptera</taxon>
        <taxon>Apocrita</taxon>
        <taxon>Aculeata</taxon>
        <taxon>Formicoidea</taxon>
        <taxon>Formicidae</taxon>
        <taxon>Myrmicinae</taxon>
        <taxon>Trachymyrmex</taxon>
    </lineage>
</organism>
<protein>
    <recommendedName>
        <fullName evidence="8">Gustatory receptor</fullName>
    </recommendedName>
</protein>
<name>A0A151K3V0_9HYME</name>
<evidence type="ECO:0000256" key="6">
    <source>
        <dbReference type="ARBA" id="ARBA00023170"/>
    </source>
</evidence>
<dbReference type="Proteomes" id="UP000078541">
    <property type="component" value="Unassembled WGS sequence"/>
</dbReference>
<dbReference type="GO" id="GO:0030424">
    <property type="term" value="C:axon"/>
    <property type="evidence" value="ECO:0007669"/>
    <property type="project" value="TreeGrafter"/>
</dbReference>
<evidence type="ECO:0000256" key="1">
    <source>
        <dbReference type="ARBA" id="ARBA00004651"/>
    </source>
</evidence>
<comment type="caution">
    <text evidence="9">The sequence shown here is derived from an EMBL/GenBank/DDBJ whole genome shotgun (WGS) entry which is preliminary data.</text>
</comment>
<evidence type="ECO:0000256" key="2">
    <source>
        <dbReference type="ARBA" id="ARBA00022475"/>
    </source>
</evidence>
<evidence type="ECO:0000313" key="10">
    <source>
        <dbReference type="Proteomes" id="UP000078541"/>
    </source>
</evidence>